<proteinExistence type="predicted"/>
<evidence type="ECO:0000256" key="2">
    <source>
        <dbReference type="ARBA" id="ARBA00004294"/>
    </source>
</evidence>
<evidence type="ECO:0000256" key="4">
    <source>
        <dbReference type="ARBA" id="ARBA00022787"/>
    </source>
</evidence>
<comment type="subcellular location">
    <subcellularLocation>
        <location evidence="1">Membrane</location>
        <topology evidence="1">Single-pass membrane protein</topology>
    </subcellularLocation>
    <subcellularLocation>
        <location evidence="2">Mitochondrion outer membrane</location>
    </subcellularLocation>
</comment>
<feature type="region of interest" description="Disordered" evidence="8">
    <location>
        <begin position="102"/>
        <end position="124"/>
    </location>
</feature>
<evidence type="ECO:0000256" key="5">
    <source>
        <dbReference type="ARBA" id="ARBA00022989"/>
    </source>
</evidence>
<evidence type="ECO:0000256" key="1">
    <source>
        <dbReference type="ARBA" id="ARBA00004167"/>
    </source>
</evidence>
<accession>A0A068WXG2</accession>
<dbReference type="InterPro" id="IPR039433">
    <property type="entry name" value="Mff-like_dom"/>
</dbReference>
<sequence>MDPLQLPLISKYEWEYKNDINQRMRVPDKLSVASSLPDLGFTDSTLKEVHYPDQSLCKAEHPENTPGYSPDLLIDGAARTIPSTQVTATANATASATIQVAHSNSGNHRSAKSPGSLRQSAVLPSADDGATAGAPWWIDYYLLRAEGRALSGGGIVQVDRMVVRLVPLVANLCCFCDSCTRTITTSSHPTRLMQSTAEIVNRFPLYKFSLSPRISTKIYQREKMNRYTSLSLFFPPSLPDVLAFTLT</sequence>
<keyword evidence="6" id="KW-0496">Mitochondrion</keyword>
<reference evidence="10 11" key="1">
    <citation type="journal article" date="2013" name="Nature">
        <title>The genomes of four tapeworm species reveal adaptations to parasitism.</title>
        <authorList>
            <person name="Tsai I.J."/>
            <person name="Zarowiecki M."/>
            <person name="Holroyd N."/>
            <person name="Garciarrubio A."/>
            <person name="Sanchez-Flores A."/>
            <person name="Brooks K.L."/>
            <person name="Tracey A."/>
            <person name="Bobes R.J."/>
            <person name="Fragoso G."/>
            <person name="Sciutto E."/>
            <person name="Aslett M."/>
            <person name="Beasley H."/>
            <person name="Bennett H.M."/>
            <person name="Cai J."/>
            <person name="Camicia F."/>
            <person name="Clark R."/>
            <person name="Cucher M."/>
            <person name="De Silva N."/>
            <person name="Day T.A."/>
            <person name="Deplazes P."/>
            <person name="Estrada K."/>
            <person name="Fernandez C."/>
            <person name="Holland P.W."/>
            <person name="Hou J."/>
            <person name="Hu S."/>
            <person name="Huckvale T."/>
            <person name="Hung S.S."/>
            <person name="Kamenetzky L."/>
            <person name="Keane J.A."/>
            <person name="Kiss F."/>
            <person name="Koziol U."/>
            <person name="Lambert O."/>
            <person name="Liu K."/>
            <person name="Luo X."/>
            <person name="Luo Y."/>
            <person name="Macchiaroli N."/>
            <person name="Nichol S."/>
            <person name="Paps J."/>
            <person name="Parkinson J."/>
            <person name="Pouchkina-Stantcheva N."/>
            <person name="Riddiford N."/>
            <person name="Rosenzvit M."/>
            <person name="Salinas G."/>
            <person name="Wasmuth J.D."/>
            <person name="Zamanian M."/>
            <person name="Zheng Y."/>
            <person name="Cai X."/>
            <person name="Soberon X."/>
            <person name="Olson P.D."/>
            <person name="Laclette J.P."/>
            <person name="Brehm K."/>
            <person name="Berriman M."/>
            <person name="Garciarrubio A."/>
            <person name="Bobes R.J."/>
            <person name="Fragoso G."/>
            <person name="Sanchez-Flores A."/>
            <person name="Estrada K."/>
            <person name="Cevallos M.A."/>
            <person name="Morett E."/>
            <person name="Gonzalez V."/>
            <person name="Portillo T."/>
            <person name="Ochoa-Leyva A."/>
            <person name="Jose M.V."/>
            <person name="Sciutto E."/>
            <person name="Landa A."/>
            <person name="Jimenez L."/>
            <person name="Valdes V."/>
            <person name="Carrero J.C."/>
            <person name="Larralde C."/>
            <person name="Morales-Montor J."/>
            <person name="Limon-Lason J."/>
            <person name="Soberon X."/>
            <person name="Laclette J.P."/>
        </authorList>
    </citation>
    <scope>NUCLEOTIDE SEQUENCE [LARGE SCALE GENOMIC DNA]</scope>
</reference>
<feature type="domain" description="Mff-like" evidence="9">
    <location>
        <begin position="12"/>
        <end position="35"/>
    </location>
</feature>
<dbReference type="OrthoDB" id="435607at2759"/>
<name>A0A068WXG2_ECHGR</name>
<evidence type="ECO:0000256" key="8">
    <source>
        <dbReference type="SAM" id="MobiDB-lite"/>
    </source>
</evidence>
<gene>
    <name evidence="10" type="ORF">EgrG_000353500</name>
</gene>
<dbReference type="WBParaSite" id="EgrG_000353500">
    <property type="protein sequence ID" value="EgrG_000353500"/>
    <property type="gene ID" value="EgrG_000353500"/>
</dbReference>
<keyword evidence="5" id="KW-1133">Transmembrane helix</keyword>
<dbReference type="Pfam" id="PF05644">
    <property type="entry name" value="Miff"/>
    <property type="match status" value="1"/>
</dbReference>
<keyword evidence="4" id="KW-1000">Mitochondrion outer membrane</keyword>
<protein>
    <submittedName>
        <fullName evidence="10 12">Expressed protein</fullName>
    </submittedName>
</protein>
<dbReference type="EMBL" id="LK028586">
    <property type="protein sequence ID" value="CDS22328.1"/>
    <property type="molecule type" value="Genomic_DNA"/>
</dbReference>
<evidence type="ECO:0000256" key="3">
    <source>
        <dbReference type="ARBA" id="ARBA00022692"/>
    </source>
</evidence>
<dbReference type="AlphaFoldDB" id="A0A068WXG2"/>
<dbReference type="Proteomes" id="UP000492820">
    <property type="component" value="Unassembled WGS sequence"/>
</dbReference>
<evidence type="ECO:0000256" key="6">
    <source>
        <dbReference type="ARBA" id="ARBA00023128"/>
    </source>
</evidence>
<evidence type="ECO:0000313" key="12">
    <source>
        <dbReference type="WBParaSite" id="EgrG_000353500"/>
    </source>
</evidence>
<keyword evidence="7" id="KW-0472">Membrane</keyword>
<evidence type="ECO:0000259" key="9">
    <source>
        <dbReference type="Pfam" id="PF05644"/>
    </source>
</evidence>
<reference evidence="10" key="2">
    <citation type="submission" date="2014-06" db="EMBL/GenBank/DDBJ databases">
        <authorList>
            <person name="Aslett M."/>
        </authorList>
    </citation>
    <scope>NUCLEOTIDE SEQUENCE</scope>
</reference>
<organism evidence="10">
    <name type="scientific">Echinococcus granulosus</name>
    <name type="common">Hydatid tapeworm</name>
    <dbReference type="NCBI Taxonomy" id="6210"/>
    <lineage>
        <taxon>Eukaryota</taxon>
        <taxon>Metazoa</taxon>
        <taxon>Spiralia</taxon>
        <taxon>Lophotrochozoa</taxon>
        <taxon>Platyhelminthes</taxon>
        <taxon>Cestoda</taxon>
        <taxon>Eucestoda</taxon>
        <taxon>Cyclophyllidea</taxon>
        <taxon>Taeniidae</taxon>
        <taxon>Echinococcus</taxon>
        <taxon>Echinococcus granulosus group</taxon>
    </lineage>
</organism>
<evidence type="ECO:0000313" key="10">
    <source>
        <dbReference type="EMBL" id="CDS22328.1"/>
    </source>
</evidence>
<evidence type="ECO:0000313" key="11">
    <source>
        <dbReference type="Proteomes" id="UP000492820"/>
    </source>
</evidence>
<keyword evidence="3" id="KW-0812">Transmembrane</keyword>
<evidence type="ECO:0000256" key="7">
    <source>
        <dbReference type="ARBA" id="ARBA00023136"/>
    </source>
</evidence>
<dbReference type="GO" id="GO:0005741">
    <property type="term" value="C:mitochondrial outer membrane"/>
    <property type="evidence" value="ECO:0007669"/>
    <property type="project" value="UniProtKB-SubCell"/>
</dbReference>
<reference evidence="12" key="3">
    <citation type="submission" date="2020-10" db="UniProtKB">
        <authorList>
            <consortium name="WormBaseParasite"/>
        </authorList>
    </citation>
    <scope>IDENTIFICATION</scope>
</reference>